<evidence type="ECO:0008006" key="11">
    <source>
        <dbReference type="Google" id="ProtNLM"/>
    </source>
</evidence>
<dbReference type="InterPro" id="IPR050250">
    <property type="entry name" value="Macrolide_Exporter_MacB"/>
</dbReference>
<feature type="domain" description="MacB-like periplasmic core" evidence="8">
    <location>
        <begin position="20"/>
        <end position="238"/>
    </location>
</feature>
<protein>
    <recommendedName>
        <fullName evidence="11">ABC3 transporter permease protein domain-containing protein</fullName>
    </recommendedName>
</protein>
<dbReference type="GO" id="GO:0022857">
    <property type="term" value="F:transmembrane transporter activity"/>
    <property type="evidence" value="ECO:0007669"/>
    <property type="project" value="TreeGrafter"/>
</dbReference>
<dbReference type="eggNOG" id="COG0577">
    <property type="taxonomic scope" value="Bacteria"/>
</dbReference>
<reference evidence="9 10" key="1">
    <citation type="journal article" date="2011" name="Stand. Genomic Sci.">
        <title>Complete genome sequence of Marivirga tractuosa type strain (H-43).</title>
        <authorList>
            <person name="Pagani I."/>
            <person name="Chertkov O."/>
            <person name="Lapidus A."/>
            <person name="Lucas S."/>
            <person name="Del Rio T.G."/>
            <person name="Tice H."/>
            <person name="Copeland A."/>
            <person name="Cheng J.F."/>
            <person name="Nolan M."/>
            <person name="Saunders E."/>
            <person name="Pitluck S."/>
            <person name="Held B."/>
            <person name="Goodwin L."/>
            <person name="Liolios K."/>
            <person name="Ovchinikova G."/>
            <person name="Ivanova N."/>
            <person name="Mavromatis K."/>
            <person name="Pati A."/>
            <person name="Chen A."/>
            <person name="Palaniappan K."/>
            <person name="Land M."/>
            <person name="Hauser L."/>
            <person name="Jeffries C.D."/>
            <person name="Detter J.C."/>
            <person name="Han C."/>
            <person name="Tapia R."/>
            <person name="Ngatchou-Djao O.D."/>
            <person name="Rohde M."/>
            <person name="Goker M."/>
            <person name="Spring S."/>
            <person name="Sikorski J."/>
            <person name="Woyke T."/>
            <person name="Bristow J."/>
            <person name="Eisen J.A."/>
            <person name="Markowitz V."/>
            <person name="Hugenholtz P."/>
            <person name="Klenk H.P."/>
            <person name="Kyrpides N.C."/>
        </authorList>
    </citation>
    <scope>NUCLEOTIDE SEQUENCE [LARGE SCALE GENOMIC DNA]</scope>
    <source>
        <strain evidence="10">ATCC 23168 / DSM 4126 / NBRC 15989 / NCIMB 1408 / VKM B-1430 / H-43</strain>
    </source>
</reference>
<feature type="transmembrane region" description="Helical" evidence="6">
    <location>
        <begin position="713"/>
        <end position="738"/>
    </location>
</feature>
<dbReference type="Proteomes" id="UP000008720">
    <property type="component" value="Chromosome"/>
</dbReference>
<evidence type="ECO:0000259" key="7">
    <source>
        <dbReference type="Pfam" id="PF02687"/>
    </source>
</evidence>
<evidence type="ECO:0000256" key="1">
    <source>
        <dbReference type="ARBA" id="ARBA00004651"/>
    </source>
</evidence>
<keyword evidence="2" id="KW-1003">Cell membrane</keyword>
<dbReference type="HOGENOM" id="CLU_008713_1_0_10"/>
<evidence type="ECO:0000256" key="3">
    <source>
        <dbReference type="ARBA" id="ARBA00022692"/>
    </source>
</evidence>
<sequence>MIANYLKHALRYILKYKVFSLINIGGLIISLLSCAIILNFVLYEYSYDKMESREGEIYRVNLLRKKTDQRHAAIGPPMGPALQRDFAEVEKAVRLRHADNILVSLENDEFYETKVFYADSGFFEFFPYQFVELAHPNPIDEINTVVLSETLAHKYFGEESALGKTIRIDNEKDFKITGVVEKPKTPQHLQFDMILSFSSFEVPYGYPVTLATWGWTSFPTYVRLVEQTNPSTFNEKLNSFIARHMGEDVSENISLEAQAIQDIHLNSENISERDGTAPKGSKSQIRILIVVALAILGLSIFNFVNLSTALSIKRIKEVGIRKVLGANKFSIFRQFVFESIVLVFIATLVAVALLLLFGEKFNQIFEAPLYINQYLFEYWYWVILFSVALGLLAGSYPAKIIARFSASETLSSASVKVSSPSGVKSVLVGLQYFITIGLIIGSITVGRQMHYLTQKDLGYENENIIVLKVDGPSLTQNYETIRQKLLQNASVINVTSTGNMFDGLNGSVPVYLKENSEESFRISLLSANYNFLETMEIPLLAGRDFSSLYANDSTSFIINKAAADMLQIGNDELGKEIVLNDVWEGELIGITENFHFASLHENIQPIILFFPRSFDDRIFVRLNTDDYQSAISAINADFSEVFPNLPFDYKFLQEHVNGLYKSDKLFANSIYFFSAIALILACLGLYAIISFQIETRQKELSIRKILGASDWKIAYSLIKQFVLFITVAGVLAIPLSIVSVQKWLEGFAYRINVNAFDVIIAIIIIISITLLSLSHKLFKAINTSPLKYIKDN</sequence>
<proteinExistence type="predicted"/>
<feature type="transmembrane region" description="Helical" evidence="6">
    <location>
        <begin position="287"/>
        <end position="312"/>
    </location>
</feature>
<evidence type="ECO:0000256" key="2">
    <source>
        <dbReference type="ARBA" id="ARBA00022475"/>
    </source>
</evidence>
<comment type="subcellular location">
    <subcellularLocation>
        <location evidence="1">Cell membrane</location>
        <topology evidence="1">Multi-pass membrane protein</topology>
    </subcellularLocation>
</comment>
<dbReference type="RefSeq" id="WP_013455543.1">
    <property type="nucleotide sequence ID" value="NC_014759.1"/>
</dbReference>
<evidence type="ECO:0000256" key="4">
    <source>
        <dbReference type="ARBA" id="ARBA00022989"/>
    </source>
</evidence>
<feature type="transmembrane region" description="Helical" evidence="6">
    <location>
        <begin position="670"/>
        <end position="693"/>
    </location>
</feature>
<keyword evidence="5 6" id="KW-0472">Membrane</keyword>
<dbReference type="EMBL" id="CP002349">
    <property type="protein sequence ID" value="ADR23401.1"/>
    <property type="molecule type" value="Genomic_DNA"/>
</dbReference>
<feature type="domain" description="ABC3 transporter permease C-terminal" evidence="7">
    <location>
        <begin position="289"/>
        <end position="405"/>
    </location>
</feature>
<dbReference type="Pfam" id="PF12704">
    <property type="entry name" value="MacB_PCD"/>
    <property type="match status" value="1"/>
</dbReference>
<dbReference type="KEGG" id="mtt:Ftrac_3427"/>
<accession>E4TMG7</accession>
<evidence type="ECO:0000256" key="5">
    <source>
        <dbReference type="ARBA" id="ARBA00023136"/>
    </source>
</evidence>
<organism evidence="9 10">
    <name type="scientific">Marivirga tractuosa (strain ATCC 23168 / DSM 4126 / NBRC 15989 / NCIMB 1408 / VKM B-1430 / H-43)</name>
    <name type="common">Microscilla tractuosa</name>
    <name type="synonym">Flexibacter tractuosus</name>
    <dbReference type="NCBI Taxonomy" id="643867"/>
    <lineage>
        <taxon>Bacteria</taxon>
        <taxon>Pseudomonadati</taxon>
        <taxon>Bacteroidota</taxon>
        <taxon>Cytophagia</taxon>
        <taxon>Cytophagales</taxon>
        <taxon>Marivirgaceae</taxon>
        <taxon>Marivirga</taxon>
    </lineage>
</organism>
<gene>
    <name evidence="9" type="ordered locus">Ftrac_3427</name>
</gene>
<keyword evidence="3 6" id="KW-0812">Transmembrane</keyword>
<dbReference type="InterPro" id="IPR025857">
    <property type="entry name" value="MacB_PCD"/>
</dbReference>
<dbReference type="Pfam" id="PF02687">
    <property type="entry name" value="FtsX"/>
    <property type="match status" value="2"/>
</dbReference>
<feature type="transmembrane region" description="Helical" evidence="6">
    <location>
        <begin position="426"/>
        <end position="445"/>
    </location>
</feature>
<feature type="transmembrane region" description="Helical" evidence="6">
    <location>
        <begin position="21"/>
        <end position="43"/>
    </location>
</feature>
<dbReference type="PROSITE" id="PS51257">
    <property type="entry name" value="PROKAR_LIPOPROTEIN"/>
    <property type="match status" value="1"/>
</dbReference>
<feature type="domain" description="ABC3 transporter permease C-terminal" evidence="7">
    <location>
        <begin position="672"/>
        <end position="784"/>
    </location>
</feature>
<feature type="transmembrane region" description="Helical" evidence="6">
    <location>
        <begin position="335"/>
        <end position="358"/>
    </location>
</feature>
<dbReference type="PANTHER" id="PTHR30572:SF18">
    <property type="entry name" value="ABC-TYPE MACROLIDE FAMILY EXPORT SYSTEM PERMEASE COMPONENT 2"/>
    <property type="match status" value="1"/>
</dbReference>
<evidence type="ECO:0000313" key="10">
    <source>
        <dbReference type="Proteomes" id="UP000008720"/>
    </source>
</evidence>
<dbReference type="STRING" id="643867.Ftrac_3427"/>
<name>E4TMG7_MARTH</name>
<dbReference type="PANTHER" id="PTHR30572">
    <property type="entry name" value="MEMBRANE COMPONENT OF TRANSPORTER-RELATED"/>
    <property type="match status" value="1"/>
</dbReference>
<feature type="transmembrane region" description="Helical" evidence="6">
    <location>
        <begin position="378"/>
        <end position="398"/>
    </location>
</feature>
<evidence type="ECO:0000259" key="8">
    <source>
        <dbReference type="Pfam" id="PF12704"/>
    </source>
</evidence>
<dbReference type="AlphaFoldDB" id="E4TMG7"/>
<keyword evidence="4 6" id="KW-1133">Transmembrane helix</keyword>
<dbReference type="GO" id="GO:0005886">
    <property type="term" value="C:plasma membrane"/>
    <property type="evidence" value="ECO:0007669"/>
    <property type="project" value="UniProtKB-SubCell"/>
</dbReference>
<dbReference type="InterPro" id="IPR003838">
    <property type="entry name" value="ABC3_permease_C"/>
</dbReference>
<feature type="transmembrane region" description="Helical" evidence="6">
    <location>
        <begin position="758"/>
        <end position="778"/>
    </location>
</feature>
<dbReference type="OrthoDB" id="973205at2"/>
<evidence type="ECO:0000256" key="6">
    <source>
        <dbReference type="SAM" id="Phobius"/>
    </source>
</evidence>
<evidence type="ECO:0000313" key="9">
    <source>
        <dbReference type="EMBL" id="ADR23401.1"/>
    </source>
</evidence>
<keyword evidence="10" id="KW-1185">Reference proteome</keyword>